<dbReference type="SUPFAM" id="SSF52172">
    <property type="entry name" value="CheY-like"/>
    <property type="match status" value="1"/>
</dbReference>
<dbReference type="RefSeq" id="WP_013254283.1">
    <property type="nucleotide sequence ID" value="NC_014364.1"/>
</dbReference>
<evidence type="ECO:0000256" key="3">
    <source>
        <dbReference type="PROSITE-ProRule" id="PRU00169"/>
    </source>
</evidence>
<evidence type="ECO:0000256" key="1">
    <source>
        <dbReference type="ARBA" id="ARBA00012528"/>
    </source>
</evidence>
<evidence type="ECO:0000313" key="7">
    <source>
        <dbReference type="Proteomes" id="UP000002318"/>
    </source>
</evidence>
<dbReference type="Gene3D" id="3.30.70.270">
    <property type="match status" value="1"/>
</dbReference>
<dbReference type="CDD" id="cd00156">
    <property type="entry name" value="REC"/>
    <property type="match status" value="1"/>
</dbReference>
<dbReference type="AlphaFoldDB" id="E1R654"/>
<protein>
    <recommendedName>
        <fullName evidence="1">diguanylate cyclase</fullName>
        <ecNumber evidence="1">2.7.7.65</ecNumber>
    </recommendedName>
</protein>
<dbReference type="NCBIfam" id="TIGR00254">
    <property type="entry name" value="GGDEF"/>
    <property type="match status" value="1"/>
</dbReference>
<sequence length="342" mass="39098">MDDEIITVLIDQSEDRVKITTILEEEGYTVVSCEHPNELYELIGTGSVAVVILDQHISDQAGDAVCGVIRRRFPGIPLQILLVAKTPNSVQDCLNSGGDDFVCKPILRLEFLTRIRASLIRERAQRDIYTERDFFRNAVRYEEELSNRILDQHLHLKEAFANIEKINQELETSNRRLEKIARFDILSGLLNRMSLFHTIDIEIERAVRTGRNLSGIMVDLDFFKMINDNHGHLAGDEAIRMVGKVLIQEMRRYDQAGRYGGEEFFVVLPDSNGEQSLGIAERLRKKLESSPFFFDRKKISLTASFGVTTFKPGESREHWIGRADRAMYQAKQGGRNRVVLLV</sequence>
<dbReference type="KEGG" id="ssm:Spirs_1692"/>
<keyword evidence="7" id="KW-1185">Reference proteome</keyword>
<dbReference type="OrthoDB" id="9779586at2"/>
<dbReference type="SUPFAM" id="SSF55073">
    <property type="entry name" value="Nucleotide cyclase"/>
    <property type="match status" value="1"/>
</dbReference>
<dbReference type="Pfam" id="PF00990">
    <property type="entry name" value="GGDEF"/>
    <property type="match status" value="1"/>
</dbReference>
<dbReference type="EC" id="2.7.7.65" evidence="1"/>
<dbReference type="PANTHER" id="PTHR45138:SF9">
    <property type="entry name" value="DIGUANYLATE CYCLASE DGCM-RELATED"/>
    <property type="match status" value="1"/>
</dbReference>
<evidence type="ECO:0000256" key="2">
    <source>
        <dbReference type="ARBA" id="ARBA00034247"/>
    </source>
</evidence>
<dbReference type="InterPro" id="IPR043128">
    <property type="entry name" value="Rev_trsase/Diguanyl_cyclase"/>
</dbReference>
<dbReference type="InterPro" id="IPR000160">
    <property type="entry name" value="GGDEF_dom"/>
</dbReference>
<dbReference type="FunFam" id="3.30.70.270:FF:000001">
    <property type="entry name" value="Diguanylate cyclase domain protein"/>
    <property type="match status" value="1"/>
</dbReference>
<dbReference type="HOGENOM" id="CLU_000445_11_28_12"/>
<feature type="domain" description="GGDEF" evidence="5">
    <location>
        <begin position="211"/>
        <end position="342"/>
    </location>
</feature>
<dbReference type="Gene3D" id="3.40.50.2300">
    <property type="match status" value="1"/>
</dbReference>
<reference evidence="6 7" key="1">
    <citation type="journal article" date="2010" name="Stand. Genomic Sci.">
        <title>Complete genome sequence of Spirochaeta smaragdinae type strain (SEBR 4228).</title>
        <authorList>
            <person name="Mavromatis K."/>
            <person name="Yasawong M."/>
            <person name="Chertkov O."/>
            <person name="Lapidus A."/>
            <person name="Lucas S."/>
            <person name="Nolan M."/>
            <person name="Del Rio T.G."/>
            <person name="Tice H."/>
            <person name="Cheng J.F."/>
            <person name="Pitluck S."/>
            <person name="Liolios K."/>
            <person name="Ivanova N."/>
            <person name="Tapia R."/>
            <person name="Han C."/>
            <person name="Bruce D."/>
            <person name="Goodwin L."/>
            <person name="Pati A."/>
            <person name="Chen A."/>
            <person name="Palaniappan K."/>
            <person name="Land M."/>
            <person name="Hauser L."/>
            <person name="Chang Y.J."/>
            <person name="Jeffries C.D."/>
            <person name="Detter J.C."/>
            <person name="Rohde M."/>
            <person name="Brambilla E."/>
            <person name="Spring S."/>
            <person name="Goker M."/>
            <person name="Sikorski J."/>
            <person name="Woyke T."/>
            <person name="Bristow J."/>
            <person name="Eisen J.A."/>
            <person name="Markowitz V."/>
            <person name="Hugenholtz P."/>
            <person name="Klenk H.P."/>
            <person name="Kyrpides N.C."/>
        </authorList>
    </citation>
    <scope>NUCLEOTIDE SEQUENCE [LARGE SCALE GENOMIC DNA]</scope>
    <source>
        <strain evidence="7">DSM 11293 / JCM 15392 / SEBR 4228</strain>
    </source>
</reference>
<dbReference type="InterPro" id="IPR011006">
    <property type="entry name" value="CheY-like_superfamily"/>
</dbReference>
<dbReference type="Pfam" id="PF00072">
    <property type="entry name" value="Response_reg"/>
    <property type="match status" value="1"/>
</dbReference>
<accession>E1R654</accession>
<dbReference type="SMART" id="SM00267">
    <property type="entry name" value="GGDEF"/>
    <property type="match status" value="1"/>
</dbReference>
<feature type="modified residue" description="4-aspartylphosphate" evidence="3">
    <location>
        <position position="54"/>
    </location>
</feature>
<dbReference type="PROSITE" id="PS50110">
    <property type="entry name" value="RESPONSE_REGULATORY"/>
    <property type="match status" value="1"/>
</dbReference>
<keyword evidence="3" id="KW-0597">Phosphoprotein</keyword>
<evidence type="ECO:0000313" key="6">
    <source>
        <dbReference type="EMBL" id="ADK80819.1"/>
    </source>
</evidence>
<comment type="catalytic activity">
    <reaction evidence="2">
        <text>2 GTP = 3',3'-c-di-GMP + 2 diphosphate</text>
        <dbReference type="Rhea" id="RHEA:24898"/>
        <dbReference type="ChEBI" id="CHEBI:33019"/>
        <dbReference type="ChEBI" id="CHEBI:37565"/>
        <dbReference type="ChEBI" id="CHEBI:58805"/>
        <dbReference type="EC" id="2.7.7.65"/>
    </reaction>
</comment>
<dbReference type="PANTHER" id="PTHR45138">
    <property type="entry name" value="REGULATORY COMPONENTS OF SENSORY TRANSDUCTION SYSTEM"/>
    <property type="match status" value="1"/>
</dbReference>
<organism evidence="6 7">
    <name type="scientific">Sediminispirochaeta smaragdinae (strain DSM 11293 / JCM 15392 / SEBR 4228)</name>
    <name type="common">Spirochaeta smaragdinae</name>
    <dbReference type="NCBI Taxonomy" id="573413"/>
    <lineage>
        <taxon>Bacteria</taxon>
        <taxon>Pseudomonadati</taxon>
        <taxon>Spirochaetota</taxon>
        <taxon>Spirochaetia</taxon>
        <taxon>Spirochaetales</taxon>
        <taxon>Spirochaetaceae</taxon>
        <taxon>Sediminispirochaeta</taxon>
    </lineage>
</organism>
<dbReference type="EMBL" id="CP002116">
    <property type="protein sequence ID" value="ADK80819.1"/>
    <property type="molecule type" value="Genomic_DNA"/>
</dbReference>
<dbReference type="Proteomes" id="UP000002318">
    <property type="component" value="Chromosome"/>
</dbReference>
<dbReference type="SMART" id="SM00448">
    <property type="entry name" value="REC"/>
    <property type="match status" value="1"/>
</dbReference>
<dbReference type="CDD" id="cd01949">
    <property type="entry name" value="GGDEF"/>
    <property type="match status" value="1"/>
</dbReference>
<dbReference type="PROSITE" id="PS50887">
    <property type="entry name" value="GGDEF"/>
    <property type="match status" value="1"/>
</dbReference>
<proteinExistence type="predicted"/>
<dbReference type="GO" id="GO:0000160">
    <property type="term" value="P:phosphorelay signal transduction system"/>
    <property type="evidence" value="ECO:0007669"/>
    <property type="project" value="InterPro"/>
</dbReference>
<gene>
    <name evidence="6" type="ordered locus">Spirs_1692</name>
</gene>
<evidence type="ECO:0000259" key="5">
    <source>
        <dbReference type="PROSITE" id="PS50887"/>
    </source>
</evidence>
<dbReference type="InterPro" id="IPR050469">
    <property type="entry name" value="Diguanylate_Cyclase"/>
</dbReference>
<dbReference type="eggNOG" id="COG3706">
    <property type="taxonomic scope" value="Bacteria"/>
</dbReference>
<dbReference type="InterPro" id="IPR001789">
    <property type="entry name" value="Sig_transdc_resp-reg_receiver"/>
</dbReference>
<feature type="domain" description="Response regulatory" evidence="4">
    <location>
        <begin position="5"/>
        <end position="119"/>
    </location>
</feature>
<dbReference type="STRING" id="573413.Spirs_1692"/>
<evidence type="ECO:0000259" key="4">
    <source>
        <dbReference type="PROSITE" id="PS50110"/>
    </source>
</evidence>
<name>E1R654_SEDSS</name>
<dbReference type="InterPro" id="IPR029787">
    <property type="entry name" value="Nucleotide_cyclase"/>
</dbReference>
<dbReference type="GO" id="GO:0052621">
    <property type="term" value="F:diguanylate cyclase activity"/>
    <property type="evidence" value="ECO:0007669"/>
    <property type="project" value="UniProtKB-EC"/>
</dbReference>